<dbReference type="OrthoDB" id="3689593at2"/>
<comment type="caution">
    <text evidence="2">The sequence shown here is derived from an EMBL/GenBank/DDBJ whole genome shotgun (WGS) entry which is preliminary data.</text>
</comment>
<accession>A0A543JR04</accession>
<dbReference type="EMBL" id="VFPP01000001">
    <property type="protein sequence ID" value="TQM85269.1"/>
    <property type="molecule type" value="Genomic_DNA"/>
</dbReference>
<evidence type="ECO:0000313" key="3">
    <source>
        <dbReference type="Proteomes" id="UP000316628"/>
    </source>
</evidence>
<name>A0A543JR04_9PSEU</name>
<evidence type="ECO:0000256" key="1">
    <source>
        <dbReference type="SAM" id="MobiDB-lite"/>
    </source>
</evidence>
<dbReference type="Proteomes" id="UP000316628">
    <property type="component" value="Unassembled WGS sequence"/>
</dbReference>
<feature type="region of interest" description="Disordered" evidence="1">
    <location>
        <begin position="35"/>
        <end position="98"/>
    </location>
</feature>
<dbReference type="AlphaFoldDB" id="A0A543JR04"/>
<protein>
    <submittedName>
        <fullName evidence="2">Uncharacterized protein</fullName>
    </submittedName>
</protein>
<organism evidence="2 3">
    <name type="scientific">Saccharothrix saharensis</name>
    <dbReference type="NCBI Taxonomy" id="571190"/>
    <lineage>
        <taxon>Bacteria</taxon>
        <taxon>Bacillati</taxon>
        <taxon>Actinomycetota</taxon>
        <taxon>Actinomycetes</taxon>
        <taxon>Pseudonocardiales</taxon>
        <taxon>Pseudonocardiaceae</taxon>
        <taxon>Saccharothrix</taxon>
    </lineage>
</organism>
<reference evidence="2 3" key="1">
    <citation type="submission" date="2019-06" db="EMBL/GenBank/DDBJ databases">
        <title>Sequencing the genomes of 1000 actinobacteria strains.</title>
        <authorList>
            <person name="Klenk H.-P."/>
        </authorList>
    </citation>
    <scope>NUCLEOTIDE SEQUENCE [LARGE SCALE GENOMIC DNA]</scope>
    <source>
        <strain evidence="2 3">DSM 45456</strain>
    </source>
</reference>
<feature type="compositionally biased region" description="Low complexity" evidence="1">
    <location>
        <begin position="48"/>
        <end position="65"/>
    </location>
</feature>
<evidence type="ECO:0000313" key="2">
    <source>
        <dbReference type="EMBL" id="TQM85269.1"/>
    </source>
</evidence>
<gene>
    <name evidence="2" type="ORF">FHX81_7748</name>
</gene>
<proteinExistence type="predicted"/>
<sequence length="208" mass="22087">MRSPQRIAIAVVAVIAVAATTAFVTAYLRGALDRTSAGSHSPMNTNTAAASPSSSRPHSSVQSSEPRPDTSIGEPEPTVTKKGYRLKPSSDVRTNDIDKVDLDTGCPGWGPTSIPVGRKRCGELADLIVEPYGLHAPNDQPLLAPVDGLATHTSCRDRTDGVGTILLEDLHDGAQLCVWTDKHSIAAVHVDSVTETGEVVIDYELWKP</sequence>
<keyword evidence="3" id="KW-1185">Reference proteome</keyword>
<feature type="compositionally biased region" description="Basic and acidic residues" evidence="1">
    <location>
        <begin position="88"/>
        <end position="98"/>
    </location>
</feature>
<feature type="compositionally biased region" description="Polar residues" evidence="1">
    <location>
        <begin position="36"/>
        <end position="47"/>
    </location>
</feature>
<dbReference type="RefSeq" id="WP_141983331.1">
    <property type="nucleotide sequence ID" value="NZ_VFPP01000001.1"/>
</dbReference>